<reference evidence="3" key="1">
    <citation type="journal article" date="2019" name="Int. J. Syst. Evol. Microbiol.">
        <title>The Global Catalogue of Microorganisms (GCM) 10K type strain sequencing project: providing services to taxonomists for standard genome sequencing and annotation.</title>
        <authorList>
            <consortium name="The Broad Institute Genomics Platform"/>
            <consortium name="The Broad Institute Genome Sequencing Center for Infectious Disease"/>
            <person name="Wu L."/>
            <person name="Ma J."/>
        </authorList>
    </citation>
    <scope>NUCLEOTIDE SEQUENCE [LARGE SCALE GENOMIC DNA]</scope>
    <source>
        <strain evidence="3">JCM 18514</strain>
    </source>
</reference>
<evidence type="ECO:0000313" key="3">
    <source>
        <dbReference type="Proteomes" id="UP001500200"/>
    </source>
</evidence>
<evidence type="ECO:0000256" key="1">
    <source>
        <dbReference type="SAM" id="MobiDB-lite"/>
    </source>
</evidence>
<comment type="caution">
    <text evidence="2">The sequence shown here is derived from an EMBL/GenBank/DDBJ whole genome shotgun (WGS) entry which is preliminary data.</text>
</comment>
<gene>
    <name evidence="2" type="ORF">GCM10023346_32650</name>
</gene>
<protein>
    <submittedName>
        <fullName evidence="2">Uncharacterized protein</fullName>
    </submittedName>
</protein>
<proteinExistence type="predicted"/>
<sequence length="89" mass="9612">MKYQELAVSEPLESEDPLVEPEPVLVPGDDGDSLAALRGQAQDIIDEVLSGTEPSGEHLRAKLRSSIARHPGFPELALLEHLMNRASGN</sequence>
<dbReference type="Proteomes" id="UP001500200">
    <property type="component" value="Unassembled WGS sequence"/>
</dbReference>
<keyword evidence="3" id="KW-1185">Reference proteome</keyword>
<name>A0ABP9SJM0_9MICC</name>
<evidence type="ECO:0000313" key="2">
    <source>
        <dbReference type="EMBL" id="GAA5197591.1"/>
    </source>
</evidence>
<dbReference type="EMBL" id="BAABKK010000024">
    <property type="protein sequence ID" value="GAA5197591.1"/>
    <property type="molecule type" value="Genomic_DNA"/>
</dbReference>
<organism evidence="2 3">
    <name type="scientific">Arthrobacter gyeryongensis</name>
    <dbReference type="NCBI Taxonomy" id="1650592"/>
    <lineage>
        <taxon>Bacteria</taxon>
        <taxon>Bacillati</taxon>
        <taxon>Actinomycetota</taxon>
        <taxon>Actinomycetes</taxon>
        <taxon>Micrococcales</taxon>
        <taxon>Micrococcaceae</taxon>
        <taxon>Arthrobacter</taxon>
    </lineage>
</organism>
<feature type="region of interest" description="Disordered" evidence="1">
    <location>
        <begin position="1"/>
        <end position="24"/>
    </location>
</feature>
<accession>A0ABP9SJM0</accession>